<evidence type="ECO:0000256" key="1">
    <source>
        <dbReference type="ARBA" id="ARBA00004401"/>
    </source>
</evidence>
<dbReference type="GO" id="GO:0005886">
    <property type="term" value="C:plasma membrane"/>
    <property type="evidence" value="ECO:0007669"/>
    <property type="project" value="UniProtKB-SubCell"/>
</dbReference>
<comment type="catalytic activity">
    <reaction evidence="5">
        <text>Cleavage of hydrophobic, N-terminal signal or leader sequences from secreted and periplasmic proteins.</text>
        <dbReference type="EC" id="3.4.21.89"/>
    </reaction>
</comment>
<dbReference type="GO" id="GO:0004252">
    <property type="term" value="F:serine-type endopeptidase activity"/>
    <property type="evidence" value="ECO:0007669"/>
    <property type="project" value="InterPro"/>
</dbReference>
<dbReference type="KEGG" id="erx:ATZ35_07720"/>
<evidence type="ECO:0000313" key="8">
    <source>
        <dbReference type="Proteomes" id="UP000067523"/>
    </source>
</evidence>
<dbReference type="NCBIfam" id="TIGR02227">
    <property type="entry name" value="sigpep_I_bact"/>
    <property type="match status" value="1"/>
</dbReference>
<sequence>MMLFELLGAVLITSAIVFILSIFLFALPKVEGYSMVPTLRDGDRVYVNKRGKLKNFELVYVKIPGTKEKEIRRIIGMPGQKITFKNDQLQIDGQDKEEKFIFDEQQKSQENGRLYTDDFSTFTLTGKSDIPEGKYLLMGDNRPYSVDSRNRGLVDQKDIIGVVEMRVLPLHLLQSF</sequence>
<dbReference type="SUPFAM" id="SSF51306">
    <property type="entry name" value="LexA/Signal peptidase"/>
    <property type="match status" value="1"/>
</dbReference>
<evidence type="ECO:0000256" key="4">
    <source>
        <dbReference type="ARBA" id="ARBA00022801"/>
    </source>
</evidence>
<protein>
    <recommendedName>
        <fullName evidence="5">Signal peptidase I</fullName>
        <ecNumber evidence="5">3.4.21.89</ecNumber>
    </recommendedName>
</protein>
<keyword evidence="3 5" id="KW-0645">Protease</keyword>
<evidence type="ECO:0000256" key="2">
    <source>
        <dbReference type="ARBA" id="ARBA00009370"/>
    </source>
</evidence>
<name>A0A0U2WU12_9ENTE</name>
<dbReference type="Proteomes" id="UP000067523">
    <property type="component" value="Chromosome"/>
</dbReference>
<dbReference type="STRING" id="118060.ATZ35_07720"/>
<dbReference type="CDD" id="cd06530">
    <property type="entry name" value="S26_SPase_I"/>
    <property type="match status" value="1"/>
</dbReference>
<dbReference type="EMBL" id="CP013655">
    <property type="protein sequence ID" value="ALS38774.1"/>
    <property type="molecule type" value="Genomic_DNA"/>
</dbReference>
<dbReference type="InterPro" id="IPR019756">
    <property type="entry name" value="Pept_S26A_signal_pept_1_Ser-AS"/>
</dbReference>
<keyword evidence="5" id="KW-0472">Membrane</keyword>
<dbReference type="PRINTS" id="PR00727">
    <property type="entry name" value="LEADERPTASE"/>
</dbReference>
<evidence type="ECO:0000313" key="7">
    <source>
        <dbReference type="EMBL" id="ALS38774.1"/>
    </source>
</evidence>
<comment type="subcellular location">
    <subcellularLocation>
        <location evidence="1">Cell membrane</location>
        <topology evidence="1">Single-pass type II membrane protein</topology>
    </subcellularLocation>
    <subcellularLocation>
        <location evidence="5">Membrane</location>
        <topology evidence="5">Single-pass type II membrane protein</topology>
    </subcellularLocation>
</comment>
<dbReference type="AlphaFoldDB" id="A0A0U2WU12"/>
<dbReference type="PROSITE" id="PS00501">
    <property type="entry name" value="SPASE_I_1"/>
    <property type="match status" value="1"/>
</dbReference>
<organism evidence="7 8">
    <name type="scientific">Enterococcus rotai</name>
    <dbReference type="NCBI Taxonomy" id="118060"/>
    <lineage>
        <taxon>Bacteria</taxon>
        <taxon>Bacillati</taxon>
        <taxon>Bacillota</taxon>
        <taxon>Bacilli</taxon>
        <taxon>Lactobacillales</taxon>
        <taxon>Enterococcaceae</taxon>
        <taxon>Enterococcus</taxon>
    </lineage>
</organism>
<feature type="transmembrane region" description="Helical" evidence="5">
    <location>
        <begin position="6"/>
        <end position="27"/>
    </location>
</feature>
<evidence type="ECO:0000256" key="5">
    <source>
        <dbReference type="RuleBase" id="RU362042"/>
    </source>
</evidence>
<keyword evidence="5" id="KW-0812">Transmembrane</keyword>
<dbReference type="GO" id="GO:0009003">
    <property type="term" value="F:signal peptidase activity"/>
    <property type="evidence" value="ECO:0007669"/>
    <property type="project" value="UniProtKB-EC"/>
</dbReference>
<dbReference type="GO" id="GO:0006465">
    <property type="term" value="P:signal peptide processing"/>
    <property type="evidence" value="ECO:0007669"/>
    <property type="project" value="InterPro"/>
</dbReference>
<dbReference type="InterPro" id="IPR000223">
    <property type="entry name" value="Pept_S26A_signal_pept_1"/>
</dbReference>
<keyword evidence="5" id="KW-1133">Transmembrane helix</keyword>
<dbReference type="Pfam" id="PF10502">
    <property type="entry name" value="Peptidase_S26"/>
    <property type="match status" value="1"/>
</dbReference>
<evidence type="ECO:0000259" key="6">
    <source>
        <dbReference type="Pfam" id="PF10502"/>
    </source>
</evidence>
<dbReference type="InterPro" id="IPR019533">
    <property type="entry name" value="Peptidase_S26"/>
</dbReference>
<comment type="similarity">
    <text evidence="2 5">Belongs to the peptidase S26 family.</text>
</comment>
<reference evidence="8" key="1">
    <citation type="submission" date="2015-12" db="EMBL/GenBank/DDBJ databases">
        <authorList>
            <person name="Lauer A."/>
            <person name="Humrighouse B."/>
            <person name="Loparev V."/>
            <person name="Shewmaker P.L."/>
            <person name="Whitney A.M."/>
            <person name="McLaughlin R.W."/>
        </authorList>
    </citation>
    <scope>NUCLEOTIDE SEQUENCE [LARGE SCALE GENOMIC DNA]</scope>
    <source>
        <strain evidence="8">LMG 26678</strain>
    </source>
</reference>
<dbReference type="PANTHER" id="PTHR43390:SF1">
    <property type="entry name" value="CHLOROPLAST PROCESSING PEPTIDASE"/>
    <property type="match status" value="1"/>
</dbReference>
<gene>
    <name evidence="7" type="ORF">ATZ35_07720</name>
</gene>
<dbReference type="Gene3D" id="2.10.109.10">
    <property type="entry name" value="Umud Fragment, subunit A"/>
    <property type="match status" value="1"/>
</dbReference>
<proteinExistence type="inferred from homology"/>
<dbReference type="EC" id="3.4.21.89" evidence="5"/>
<dbReference type="InterPro" id="IPR036286">
    <property type="entry name" value="LexA/Signal_pep-like_sf"/>
</dbReference>
<dbReference type="PANTHER" id="PTHR43390">
    <property type="entry name" value="SIGNAL PEPTIDASE I"/>
    <property type="match status" value="1"/>
</dbReference>
<accession>A0A0U2WU12</accession>
<keyword evidence="4 5" id="KW-0378">Hydrolase</keyword>
<keyword evidence="8" id="KW-1185">Reference proteome</keyword>
<feature type="domain" description="Peptidase S26" evidence="6">
    <location>
        <begin position="4"/>
        <end position="167"/>
    </location>
</feature>
<evidence type="ECO:0000256" key="3">
    <source>
        <dbReference type="ARBA" id="ARBA00022670"/>
    </source>
</evidence>